<keyword evidence="2" id="KW-1185">Reference proteome</keyword>
<dbReference type="EMBL" id="CP034464">
    <property type="protein sequence ID" value="AZP10865.1"/>
    <property type="molecule type" value="Genomic_DNA"/>
</dbReference>
<organism evidence="1 2">
    <name type="scientific">Undibacterium parvum</name>
    <dbReference type="NCBI Taxonomy" id="401471"/>
    <lineage>
        <taxon>Bacteria</taxon>
        <taxon>Pseudomonadati</taxon>
        <taxon>Pseudomonadota</taxon>
        <taxon>Betaproteobacteria</taxon>
        <taxon>Burkholderiales</taxon>
        <taxon>Oxalobacteraceae</taxon>
        <taxon>Undibacterium</taxon>
    </lineage>
</organism>
<dbReference type="KEGG" id="upv:EJN92_01775"/>
<proteinExistence type="predicted"/>
<protein>
    <submittedName>
        <fullName evidence="1">Uncharacterized protein</fullName>
    </submittedName>
</protein>
<accession>A0A3Q9BNC3</accession>
<dbReference type="Proteomes" id="UP000275663">
    <property type="component" value="Chromosome"/>
</dbReference>
<reference evidence="1 2" key="1">
    <citation type="journal article" date="2011" name="Int. J. Syst. Evol. Microbiol.">
        <title>Description of Undibacterium oligocarboniphilum sp. nov., isolated from purified water, and Undibacterium pigrum strain CCUG 49012 as the type strain of Undibacterium parvum sp. nov., and emended descriptions of the genus Undibacterium and the species Undibacterium pigrum.</title>
        <authorList>
            <person name="Eder W."/>
            <person name="Wanner G."/>
            <person name="Ludwig W."/>
            <person name="Busse H.J."/>
            <person name="Ziemke-Kageler F."/>
            <person name="Lang E."/>
        </authorList>
    </citation>
    <scope>NUCLEOTIDE SEQUENCE [LARGE SCALE GENOMIC DNA]</scope>
    <source>
        <strain evidence="1 2">DSM 23061</strain>
    </source>
</reference>
<sequence length="152" mass="16642">MPLPDNIDQFNRIVLHTLARLYAAFPKPTELNLAEIAALANPAQIASEHSLESLEASFEALSFLKDEGLIRYSDHYADGPILFQTQLSMKALTVLGQIRDNPDQLTMITRIRSALATGEHSLQSEAIAHIVLQLFALAIAATPTGNLLNSKH</sequence>
<name>A0A3Q9BNC3_9BURK</name>
<dbReference type="RefSeq" id="WP_126126264.1">
    <property type="nucleotide sequence ID" value="NZ_CP034464.1"/>
</dbReference>
<dbReference type="OrthoDB" id="9154632at2"/>
<dbReference type="AlphaFoldDB" id="A0A3Q9BNC3"/>
<evidence type="ECO:0000313" key="2">
    <source>
        <dbReference type="Proteomes" id="UP000275663"/>
    </source>
</evidence>
<gene>
    <name evidence="1" type="ORF">EJN92_01775</name>
</gene>
<evidence type="ECO:0000313" key="1">
    <source>
        <dbReference type="EMBL" id="AZP10865.1"/>
    </source>
</evidence>